<dbReference type="GO" id="GO:0072686">
    <property type="term" value="C:mitotic spindle"/>
    <property type="evidence" value="ECO:0007669"/>
    <property type="project" value="TreeGrafter"/>
</dbReference>
<dbReference type="EMBL" id="CAJPEX010000949">
    <property type="protein sequence ID" value="CAG0917732.1"/>
    <property type="molecule type" value="Genomic_DNA"/>
</dbReference>
<evidence type="ECO:0000256" key="4">
    <source>
        <dbReference type="ARBA" id="ARBA00022737"/>
    </source>
</evidence>
<keyword evidence="2 6" id="KW-0853">WD repeat</keyword>
<evidence type="ECO:0000256" key="1">
    <source>
        <dbReference type="ARBA" id="ARBA00004245"/>
    </source>
</evidence>
<dbReference type="GO" id="GO:0000226">
    <property type="term" value="P:microtubule cytoskeleton organization"/>
    <property type="evidence" value="ECO:0007669"/>
    <property type="project" value="TreeGrafter"/>
</dbReference>
<dbReference type="AlphaFoldDB" id="A0A7R9BP49"/>
<dbReference type="Pfam" id="PF00400">
    <property type="entry name" value="WD40"/>
    <property type="match status" value="1"/>
</dbReference>
<reference evidence="9" key="1">
    <citation type="submission" date="2020-11" db="EMBL/GenBank/DDBJ databases">
        <authorList>
            <person name="Tran Van P."/>
        </authorList>
    </citation>
    <scope>NUCLEOTIDE SEQUENCE</scope>
</reference>
<organism evidence="9">
    <name type="scientific">Notodromas monacha</name>
    <dbReference type="NCBI Taxonomy" id="399045"/>
    <lineage>
        <taxon>Eukaryota</taxon>
        <taxon>Metazoa</taxon>
        <taxon>Ecdysozoa</taxon>
        <taxon>Arthropoda</taxon>
        <taxon>Crustacea</taxon>
        <taxon>Oligostraca</taxon>
        <taxon>Ostracoda</taxon>
        <taxon>Podocopa</taxon>
        <taxon>Podocopida</taxon>
        <taxon>Cypridocopina</taxon>
        <taxon>Cypridoidea</taxon>
        <taxon>Cyprididae</taxon>
        <taxon>Notodromas</taxon>
    </lineage>
</organism>
<keyword evidence="5" id="KW-0206">Cytoskeleton</keyword>
<evidence type="ECO:0000313" key="10">
    <source>
        <dbReference type="Proteomes" id="UP000678499"/>
    </source>
</evidence>
<feature type="repeat" description="WD" evidence="6">
    <location>
        <begin position="386"/>
        <end position="418"/>
    </location>
</feature>
<keyword evidence="4" id="KW-0677">Repeat</keyword>
<dbReference type="OrthoDB" id="47802at2759"/>
<dbReference type="PANTHER" id="PTHR13720">
    <property type="entry name" value="WD-40 REPEAT PROTEIN"/>
    <property type="match status" value="1"/>
</dbReference>
<dbReference type="InterPro" id="IPR036322">
    <property type="entry name" value="WD40_repeat_dom_sf"/>
</dbReference>
<keyword evidence="3" id="KW-0493">Microtubule</keyword>
<dbReference type="InterPro" id="IPR001680">
    <property type="entry name" value="WD40_rpt"/>
</dbReference>
<dbReference type="EMBL" id="OA882986">
    <property type="protein sequence ID" value="CAD7277580.1"/>
    <property type="molecule type" value="Genomic_DNA"/>
</dbReference>
<dbReference type="PROSITE" id="PS50082">
    <property type="entry name" value="WD_REPEATS_2"/>
    <property type="match status" value="3"/>
</dbReference>
<accession>A0A7R9BP49</accession>
<dbReference type="SUPFAM" id="SSF50978">
    <property type="entry name" value="WD40 repeat-like"/>
    <property type="match status" value="2"/>
</dbReference>
<dbReference type="InterPro" id="IPR015943">
    <property type="entry name" value="WD40/YVTN_repeat-like_dom_sf"/>
</dbReference>
<dbReference type="InterPro" id="IPR050630">
    <property type="entry name" value="WD_repeat_EMAP"/>
</dbReference>
<dbReference type="Pfam" id="PF23414">
    <property type="entry name" value="Beta-prop_EML_2"/>
    <property type="match status" value="1"/>
</dbReference>
<keyword evidence="10" id="KW-1185">Reference proteome</keyword>
<dbReference type="Gene3D" id="2.130.10.10">
    <property type="entry name" value="YVTN repeat-like/Quinoprotein amine dehydrogenase"/>
    <property type="match status" value="3"/>
</dbReference>
<evidence type="ECO:0000259" key="7">
    <source>
        <dbReference type="Pfam" id="PF23409"/>
    </source>
</evidence>
<feature type="repeat" description="WD" evidence="6">
    <location>
        <begin position="515"/>
        <end position="547"/>
    </location>
</feature>
<dbReference type="InterPro" id="IPR005108">
    <property type="entry name" value="HELP"/>
</dbReference>
<dbReference type="Pfam" id="PF23409">
    <property type="entry name" value="Beta-prop_EML"/>
    <property type="match status" value="1"/>
</dbReference>
<evidence type="ECO:0000256" key="2">
    <source>
        <dbReference type="ARBA" id="ARBA00022574"/>
    </source>
</evidence>
<protein>
    <recommendedName>
        <fullName evidence="11">Echinoderm microtubule-associated protein-like 2</fullName>
    </recommendedName>
</protein>
<sequence length="662" mass="71934">MGCGSSNPGVANPPDAGDDEILAVESDAETYNPNLYDAEEFDPDLARPLVRIMSASSEFGMLRAGGAKKEIEYGLRDVSYNEEEGNVRFYLRGRPIQVYVPTAEMEGFEVARPIPAPDKTLKLDWDCRSNLYLLPTGELVYFVAAVAVLYNVEEMTQRHYLGHTDDIKCLALHPSKLLVATGQTAGHDRKDARPHVRIWDSVSLQTLHVIGVGEFERSVGCLSFSGADGGGLLCAVDEAPDHNISIWDWQRGERGHKLVETKCSAERGNTIEKIYRGAHEGGVFSICFLQNGGNTIEKIYRGAHEGGVFSICFLQNGTFVSGGGKDGVLREWDSNSHEPTGRELEIPEPYGPVRTITSGKAGTVVVGTTRNSVVRGSFDGAVESCIAGHTDEVWALAAHPHQGQFLTGAHDKVLRMWDSMSHSVVWAKDMEDGVQSACFSPDGSTIVAGLTSGRWVAMDAETREPRAGGTDGNEPIQVVKFSPDGSLLALGSRDNFVYIYEVTEEFSKYSRIGRCSGHSSFISHLDWSEDGVNLQTTSGDYELLYWNASVCRQIPQSSQLRDVAWATQTCVLGSSVLGIWPTGADGTDVNACSRSRSKDLLAVGDDFGRVRLLSHPTSSVKASANVGLGHSSHVCGVTFLVEDSRLISIGGRDMSVMQWLLE</sequence>
<dbReference type="GO" id="GO:0005874">
    <property type="term" value="C:microtubule"/>
    <property type="evidence" value="ECO:0007669"/>
    <property type="project" value="UniProtKB-KW"/>
</dbReference>
<proteinExistence type="predicted"/>
<dbReference type="InterPro" id="IPR055439">
    <property type="entry name" value="Beta-prop_EML_1st"/>
</dbReference>
<gene>
    <name evidence="9" type="ORF">NMOB1V02_LOCUS5310</name>
</gene>
<evidence type="ECO:0000256" key="6">
    <source>
        <dbReference type="PROSITE-ProRule" id="PRU00221"/>
    </source>
</evidence>
<name>A0A7R9BP49_9CRUS</name>
<keyword evidence="5" id="KW-0963">Cytoplasm</keyword>
<dbReference type="PROSITE" id="PS50294">
    <property type="entry name" value="WD_REPEATS_REGION"/>
    <property type="match status" value="1"/>
</dbReference>
<dbReference type="SMART" id="SM00320">
    <property type="entry name" value="WD40"/>
    <property type="match status" value="8"/>
</dbReference>
<dbReference type="InterPro" id="IPR055442">
    <property type="entry name" value="Beta-prop_EML-like_2nd"/>
</dbReference>
<feature type="domain" description="EML-like first beta-propeller" evidence="7">
    <location>
        <begin position="156"/>
        <end position="266"/>
    </location>
</feature>
<feature type="repeat" description="WD" evidence="6">
    <location>
        <begin position="301"/>
        <end position="342"/>
    </location>
</feature>
<comment type="subcellular location">
    <subcellularLocation>
        <location evidence="1">Cytoplasm</location>
        <location evidence="1">Cytoskeleton</location>
    </subcellularLocation>
</comment>
<evidence type="ECO:0000313" key="9">
    <source>
        <dbReference type="EMBL" id="CAD7277580.1"/>
    </source>
</evidence>
<dbReference type="Pfam" id="PF03451">
    <property type="entry name" value="HELP"/>
    <property type="match status" value="1"/>
</dbReference>
<evidence type="ECO:0000259" key="8">
    <source>
        <dbReference type="Pfam" id="PF23414"/>
    </source>
</evidence>
<evidence type="ECO:0000256" key="5">
    <source>
        <dbReference type="ARBA" id="ARBA00023212"/>
    </source>
</evidence>
<evidence type="ECO:0008006" key="11">
    <source>
        <dbReference type="Google" id="ProtNLM"/>
    </source>
</evidence>
<dbReference type="GO" id="GO:0008017">
    <property type="term" value="F:microtubule binding"/>
    <property type="evidence" value="ECO:0007669"/>
    <property type="project" value="TreeGrafter"/>
</dbReference>
<evidence type="ECO:0000256" key="3">
    <source>
        <dbReference type="ARBA" id="ARBA00022701"/>
    </source>
</evidence>
<dbReference type="PANTHER" id="PTHR13720:SF50">
    <property type="entry name" value="ECHINODERM MICROTUBULE-ASSOCIATED PROTEIN-LIKE 2"/>
    <property type="match status" value="1"/>
</dbReference>
<dbReference type="FunFam" id="2.130.10.10:FF:000320">
    <property type="entry name" value="echinoderm microtubule-associated protein-like 6"/>
    <property type="match status" value="1"/>
</dbReference>
<feature type="domain" description="EML-like second beta-propeller" evidence="8">
    <location>
        <begin position="393"/>
        <end position="659"/>
    </location>
</feature>
<dbReference type="Proteomes" id="UP000678499">
    <property type="component" value="Unassembled WGS sequence"/>
</dbReference>